<gene>
    <name evidence="2" type="ORF">HK100_008547</name>
</gene>
<reference evidence="2" key="1">
    <citation type="submission" date="2020-05" db="EMBL/GenBank/DDBJ databases">
        <title>Phylogenomic resolution of chytrid fungi.</title>
        <authorList>
            <person name="Stajich J.E."/>
            <person name="Amses K."/>
            <person name="Simmons R."/>
            <person name="Seto K."/>
            <person name="Myers J."/>
            <person name="Bonds A."/>
            <person name="Quandt C.A."/>
            <person name="Barry K."/>
            <person name="Liu P."/>
            <person name="Grigoriev I."/>
            <person name="Longcore J.E."/>
            <person name="James T.Y."/>
        </authorList>
    </citation>
    <scope>NUCLEOTIDE SEQUENCE</scope>
    <source>
        <strain evidence="2">JEL0513</strain>
    </source>
</reference>
<evidence type="ECO:0000313" key="2">
    <source>
        <dbReference type="EMBL" id="KAJ3129521.1"/>
    </source>
</evidence>
<feature type="transmembrane region" description="Helical" evidence="1">
    <location>
        <begin position="106"/>
        <end position="125"/>
    </location>
</feature>
<accession>A0AAD5T402</accession>
<feature type="transmembrane region" description="Helical" evidence="1">
    <location>
        <begin position="216"/>
        <end position="242"/>
    </location>
</feature>
<evidence type="ECO:0000313" key="3">
    <source>
        <dbReference type="Proteomes" id="UP001211907"/>
    </source>
</evidence>
<protein>
    <submittedName>
        <fullName evidence="2">Uncharacterized protein</fullName>
    </submittedName>
</protein>
<comment type="caution">
    <text evidence="2">The sequence shown here is derived from an EMBL/GenBank/DDBJ whole genome shotgun (WGS) entry which is preliminary data.</text>
</comment>
<proteinExistence type="predicted"/>
<feature type="transmembrane region" description="Helical" evidence="1">
    <location>
        <begin position="66"/>
        <end position="86"/>
    </location>
</feature>
<keyword evidence="1" id="KW-1133">Transmembrane helix</keyword>
<keyword evidence="1" id="KW-0812">Transmembrane</keyword>
<sequence length="256" mass="28814">MNQTETEFVVSANTETRNAQPESETIEIQLASSTESPAVSKPPSQVGFLRFFSSVFHSLNKRQQRFVLIEQLLIAAVIEFGITFGTNNAIYQNANSGVTLFSKPFGLFYDFLIFGINSTCLTFLLETRAMERALNAKLLPSLESTPFQLEEMPRFLRWVVDVHPSPEKSTTRYYLQLMQRGFAWFWMITFPPIMLIVFVLMAVGNAPNPVFPKWPLPSIVGGFAVVVVKLTTAPLFAMLGFVRMALRQTQLPVVSS</sequence>
<dbReference type="AlphaFoldDB" id="A0AAD5T402"/>
<name>A0AAD5T402_9FUNG</name>
<evidence type="ECO:0000256" key="1">
    <source>
        <dbReference type="SAM" id="Phobius"/>
    </source>
</evidence>
<organism evidence="2 3">
    <name type="scientific">Physocladia obscura</name>
    <dbReference type="NCBI Taxonomy" id="109957"/>
    <lineage>
        <taxon>Eukaryota</taxon>
        <taxon>Fungi</taxon>
        <taxon>Fungi incertae sedis</taxon>
        <taxon>Chytridiomycota</taxon>
        <taxon>Chytridiomycota incertae sedis</taxon>
        <taxon>Chytridiomycetes</taxon>
        <taxon>Chytridiales</taxon>
        <taxon>Chytriomycetaceae</taxon>
        <taxon>Physocladia</taxon>
    </lineage>
</organism>
<dbReference type="EMBL" id="JADGJH010000418">
    <property type="protein sequence ID" value="KAJ3129521.1"/>
    <property type="molecule type" value="Genomic_DNA"/>
</dbReference>
<dbReference type="Proteomes" id="UP001211907">
    <property type="component" value="Unassembled WGS sequence"/>
</dbReference>
<keyword evidence="1" id="KW-0472">Membrane</keyword>
<feature type="transmembrane region" description="Helical" evidence="1">
    <location>
        <begin position="182"/>
        <end position="204"/>
    </location>
</feature>
<keyword evidence="3" id="KW-1185">Reference proteome</keyword>